<accession>A0ABR3ACE1</accession>
<evidence type="ECO:0000256" key="1">
    <source>
        <dbReference type="SAM" id="Phobius"/>
    </source>
</evidence>
<dbReference type="Proteomes" id="UP001437256">
    <property type="component" value="Unassembled WGS sequence"/>
</dbReference>
<dbReference type="EMBL" id="JBBXMP010000004">
    <property type="protein sequence ID" value="KAL0071069.1"/>
    <property type="molecule type" value="Genomic_DNA"/>
</dbReference>
<evidence type="ECO:0000313" key="4">
    <source>
        <dbReference type="Proteomes" id="UP001437256"/>
    </source>
</evidence>
<feature type="transmembrane region" description="Helical" evidence="1">
    <location>
        <begin position="180"/>
        <end position="200"/>
    </location>
</feature>
<feature type="signal peptide" evidence="2">
    <location>
        <begin position="1"/>
        <end position="18"/>
    </location>
</feature>
<organism evidence="3 4">
    <name type="scientific">Marasmius tenuissimus</name>
    <dbReference type="NCBI Taxonomy" id="585030"/>
    <lineage>
        <taxon>Eukaryota</taxon>
        <taxon>Fungi</taxon>
        <taxon>Dikarya</taxon>
        <taxon>Basidiomycota</taxon>
        <taxon>Agaricomycotina</taxon>
        <taxon>Agaricomycetes</taxon>
        <taxon>Agaricomycetidae</taxon>
        <taxon>Agaricales</taxon>
        <taxon>Marasmiineae</taxon>
        <taxon>Marasmiaceae</taxon>
        <taxon>Marasmius</taxon>
    </lineage>
</organism>
<sequence length="222" mass="22133">MRSFSVIATVACAALSYAAPLVNLNLDAGVPAVAKVGANVAVRQDKGIPDVIQATTVQLTTVIAPLTFITQQNATVEAITPILSEVKVILGGAIKEVTAIAAPVAGQATGVVGGLLGGLLGTVFSLAGQVLSLPAIAGLLSTLLTVVFTALGAVLKLLNTGDLASLKPLLVEVAQLVADLLKVVLPLVGGLVAALLPLVAEVLKVVDALGVTDLFAGLGLKL</sequence>
<gene>
    <name evidence="3" type="ORF">AAF712_001627</name>
</gene>
<feature type="transmembrane region" description="Helical" evidence="1">
    <location>
        <begin position="135"/>
        <end position="159"/>
    </location>
</feature>
<keyword evidence="1" id="KW-0472">Membrane</keyword>
<feature type="chain" id="PRO_5047090389" evidence="2">
    <location>
        <begin position="19"/>
        <end position="222"/>
    </location>
</feature>
<keyword evidence="2" id="KW-0732">Signal</keyword>
<reference evidence="3 4" key="1">
    <citation type="submission" date="2024-05" db="EMBL/GenBank/DDBJ databases">
        <title>A draft genome resource for the thread blight pathogen Marasmius tenuissimus strain MS-2.</title>
        <authorList>
            <person name="Yulfo-Soto G.E."/>
            <person name="Baruah I.K."/>
            <person name="Amoako-Attah I."/>
            <person name="Bukari Y."/>
            <person name="Meinhardt L.W."/>
            <person name="Bailey B.A."/>
            <person name="Cohen S.P."/>
        </authorList>
    </citation>
    <scope>NUCLEOTIDE SEQUENCE [LARGE SCALE GENOMIC DNA]</scope>
    <source>
        <strain evidence="3 4">MS-2</strain>
    </source>
</reference>
<protein>
    <submittedName>
        <fullName evidence="3">Uncharacterized protein</fullName>
    </submittedName>
</protein>
<name>A0ABR3ACE1_9AGAR</name>
<proteinExistence type="predicted"/>
<keyword evidence="4" id="KW-1185">Reference proteome</keyword>
<comment type="caution">
    <text evidence="3">The sequence shown here is derived from an EMBL/GenBank/DDBJ whole genome shotgun (WGS) entry which is preliminary data.</text>
</comment>
<keyword evidence="1" id="KW-0812">Transmembrane</keyword>
<evidence type="ECO:0000313" key="3">
    <source>
        <dbReference type="EMBL" id="KAL0071069.1"/>
    </source>
</evidence>
<keyword evidence="1" id="KW-1133">Transmembrane helix</keyword>
<evidence type="ECO:0000256" key="2">
    <source>
        <dbReference type="SAM" id="SignalP"/>
    </source>
</evidence>